<dbReference type="Proteomes" id="UP001280121">
    <property type="component" value="Unassembled WGS sequence"/>
</dbReference>
<dbReference type="InterPro" id="IPR002156">
    <property type="entry name" value="RNaseH_domain"/>
</dbReference>
<dbReference type="EMBL" id="JANJYI010000007">
    <property type="protein sequence ID" value="KAK2641090.1"/>
    <property type="molecule type" value="Genomic_DNA"/>
</dbReference>
<name>A0AAD9TRV2_9ROSI</name>
<proteinExistence type="predicted"/>
<accession>A0AAD9TRV2</accession>
<feature type="domain" description="RNase H type-1" evidence="1">
    <location>
        <begin position="74"/>
        <end position="194"/>
    </location>
</feature>
<dbReference type="AlphaFoldDB" id="A0AAD9TRV2"/>
<protein>
    <recommendedName>
        <fullName evidence="1">RNase H type-1 domain-containing protein</fullName>
    </recommendedName>
</protein>
<sequence length="213" mass="24048">MLTSFQKMVSRYVGCMGTGLDINLTSWKNVLNWSKEFLSEFYKADLGIRGNSEVKENKMIRKWVPPKEGMYKANYDTAVDSLRGKIGFGVVIRNCKEELIASSAQSVMANLSLKSAKLTTMCKSILFSCDCGLALCSFEMDEARIIKWIANADHRELKNGLILNDINSFVSNLGEMNFNPTDRHNNRVAQGLATFPIKSNKDTFWMEDFPICV</sequence>
<dbReference type="GO" id="GO:0003676">
    <property type="term" value="F:nucleic acid binding"/>
    <property type="evidence" value="ECO:0007669"/>
    <property type="project" value="InterPro"/>
</dbReference>
<gene>
    <name evidence="2" type="ORF">Ddye_022853</name>
</gene>
<dbReference type="InterPro" id="IPR052929">
    <property type="entry name" value="RNase_H-like_EbsB-rel"/>
</dbReference>
<organism evidence="2 3">
    <name type="scientific">Dipteronia dyeriana</name>
    <dbReference type="NCBI Taxonomy" id="168575"/>
    <lineage>
        <taxon>Eukaryota</taxon>
        <taxon>Viridiplantae</taxon>
        <taxon>Streptophyta</taxon>
        <taxon>Embryophyta</taxon>
        <taxon>Tracheophyta</taxon>
        <taxon>Spermatophyta</taxon>
        <taxon>Magnoliopsida</taxon>
        <taxon>eudicotyledons</taxon>
        <taxon>Gunneridae</taxon>
        <taxon>Pentapetalae</taxon>
        <taxon>rosids</taxon>
        <taxon>malvids</taxon>
        <taxon>Sapindales</taxon>
        <taxon>Sapindaceae</taxon>
        <taxon>Hippocastanoideae</taxon>
        <taxon>Acereae</taxon>
        <taxon>Dipteronia</taxon>
    </lineage>
</organism>
<evidence type="ECO:0000313" key="3">
    <source>
        <dbReference type="Proteomes" id="UP001280121"/>
    </source>
</evidence>
<dbReference type="Pfam" id="PF13456">
    <property type="entry name" value="RVT_3"/>
    <property type="match status" value="1"/>
</dbReference>
<dbReference type="PANTHER" id="PTHR47074">
    <property type="entry name" value="BNAC02G40300D PROTEIN"/>
    <property type="match status" value="1"/>
</dbReference>
<dbReference type="PANTHER" id="PTHR47074:SF48">
    <property type="entry name" value="POLYNUCLEOTIDYL TRANSFERASE, RIBONUCLEASE H-LIKE SUPERFAMILY PROTEIN"/>
    <property type="match status" value="1"/>
</dbReference>
<evidence type="ECO:0000313" key="2">
    <source>
        <dbReference type="EMBL" id="KAK2641090.1"/>
    </source>
</evidence>
<comment type="caution">
    <text evidence="2">The sequence shown here is derived from an EMBL/GenBank/DDBJ whole genome shotgun (WGS) entry which is preliminary data.</text>
</comment>
<dbReference type="GO" id="GO:0004523">
    <property type="term" value="F:RNA-DNA hybrid ribonuclease activity"/>
    <property type="evidence" value="ECO:0007669"/>
    <property type="project" value="InterPro"/>
</dbReference>
<evidence type="ECO:0000259" key="1">
    <source>
        <dbReference type="Pfam" id="PF13456"/>
    </source>
</evidence>
<reference evidence="2" key="1">
    <citation type="journal article" date="2023" name="Plant J.">
        <title>Genome sequences and population genomics provide insights into the demographic history, inbreeding, and mutation load of two 'living fossil' tree species of Dipteronia.</title>
        <authorList>
            <person name="Feng Y."/>
            <person name="Comes H.P."/>
            <person name="Chen J."/>
            <person name="Zhu S."/>
            <person name="Lu R."/>
            <person name="Zhang X."/>
            <person name="Li P."/>
            <person name="Qiu J."/>
            <person name="Olsen K.M."/>
            <person name="Qiu Y."/>
        </authorList>
    </citation>
    <scope>NUCLEOTIDE SEQUENCE</scope>
    <source>
        <strain evidence="2">KIB01</strain>
    </source>
</reference>
<keyword evidence="3" id="KW-1185">Reference proteome</keyword>